<dbReference type="AlphaFoldDB" id="A0A2J6QSE9"/>
<dbReference type="Gene3D" id="3.40.50.720">
    <property type="entry name" value="NAD(P)-binding Rossmann-like Domain"/>
    <property type="match status" value="1"/>
</dbReference>
<dbReference type="Pfam" id="PF03446">
    <property type="entry name" value="NAD_binding_2"/>
    <property type="match status" value="1"/>
</dbReference>
<reference evidence="3 4" key="1">
    <citation type="submission" date="2016-04" db="EMBL/GenBank/DDBJ databases">
        <title>A degradative enzymes factory behind the ericoid mycorrhizal symbiosis.</title>
        <authorList>
            <consortium name="DOE Joint Genome Institute"/>
            <person name="Martino E."/>
            <person name="Morin E."/>
            <person name="Grelet G."/>
            <person name="Kuo A."/>
            <person name="Kohler A."/>
            <person name="Daghino S."/>
            <person name="Barry K."/>
            <person name="Choi C."/>
            <person name="Cichocki N."/>
            <person name="Clum A."/>
            <person name="Copeland A."/>
            <person name="Hainaut M."/>
            <person name="Haridas S."/>
            <person name="Labutti K."/>
            <person name="Lindquist E."/>
            <person name="Lipzen A."/>
            <person name="Khouja H.-R."/>
            <person name="Murat C."/>
            <person name="Ohm R."/>
            <person name="Olson A."/>
            <person name="Spatafora J."/>
            <person name="Veneault-Fourrey C."/>
            <person name="Henrissat B."/>
            <person name="Grigoriev I."/>
            <person name="Martin F."/>
            <person name="Perotto S."/>
        </authorList>
    </citation>
    <scope>NUCLEOTIDE SEQUENCE [LARGE SCALE GENOMIC DNA]</scope>
    <source>
        <strain evidence="3 4">F</strain>
    </source>
</reference>
<dbReference type="GO" id="GO:0051287">
    <property type="term" value="F:NAD binding"/>
    <property type="evidence" value="ECO:0007669"/>
    <property type="project" value="InterPro"/>
</dbReference>
<dbReference type="InterPro" id="IPR002204">
    <property type="entry name" value="3-OH-isobutyrate_DH-rel_CS"/>
</dbReference>
<dbReference type="InterPro" id="IPR013328">
    <property type="entry name" value="6PGD_dom2"/>
</dbReference>
<dbReference type="PANTHER" id="PTHR43060">
    <property type="entry name" value="3-HYDROXYISOBUTYRATE DEHYDROGENASE-LIKE 1, MITOCHONDRIAL-RELATED"/>
    <property type="match status" value="1"/>
</dbReference>
<proteinExistence type="predicted"/>
<dbReference type="InterPro" id="IPR008927">
    <property type="entry name" value="6-PGluconate_DH-like_C_sf"/>
</dbReference>
<dbReference type="InterPro" id="IPR029154">
    <property type="entry name" value="HIBADH-like_NADP-bd"/>
</dbReference>
<dbReference type="STRING" id="1149755.A0A2J6QSE9"/>
<dbReference type="Pfam" id="PF14833">
    <property type="entry name" value="NAD_binding_11"/>
    <property type="match status" value="2"/>
</dbReference>
<feature type="domain" description="3-hydroxyisobutyrate dehydrogenase-like NAD-binding" evidence="2">
    <location>
        <begin position="318"/>
        <end position="372"/>
    </location>
</feature>
<dbReference type="OrthoDB" id="48988at2759"/>
<evidence type="ECO:0000259" key="2">
    <source>
        <dbReference type="Pfam" id="PF14833"/>
    </source>
</evidence>
<dbReference type="GO" id="GO:0016491">
    <property type="term" value="F:oxidoreductase activity"/>
    <property type="evidence" value="ECO:0007669"/>
    <property type="project" value="InterPro"/>
</dbReference>
<protein>
    <recommendedName>
        <fullName evidence="5">3-hydroxyisobutyrate dehydrogenase</fullName>
    </recommendedName>
</protein>
<dbReference type="Proteomes" id="UP000235786">
    <property type="component" value="Unassembled WGS sequence"/>
</dbReference>
<evidence type="ECO:0000313" key="3">
    <source>
        <dbReference type="EMBL" id="PMD29198.1"/>
    </source>
</evidence>
<dbReference type="SUPFAM" id="SSF48179">
    <property type="entry name" value="6-phosphogluconate dehydrogenase C-terminal domain-like"/>
    <property type="match status" value="2"/>
</dbReference>
<dbReference type="PROSITE" id="PS00895">
    <property type="entry name" value="3_HYDROXYISOBUT_DH"/>
    <property type="match status" value="1"/>
</dbReference>
<dbReference type="InterPro" id="IPR036291">
    <property type="entry name" value="NAD(P)-bd_dom_sf"/>
</dbReference>
<evidence type="ECO:0008006" key="5">
    <source>
        <dbReference type="Google" id="ProtNLM"/>
    </source>
</evidence>
<dbReference type="GO" id="GO:0050661">
    <property type="term" value="F:NADP binding"/>
    <property type="evidence" value="ECO:0007669"/>
    <property type="project" value="InterPro"/>
</dbReference>
<gene>
    <name evidence="3" type="ORF">L207DRAFT_376248</name>
</gene>
<feature type="non-terminal residue" evidence="3">
    <location>
        <position position="374"/>
    </location>
</feature>
<dbReference type="PANTHER" id="PTHR43060:SF17">
    <property type="entry name" value="L-THREONATE DEHYDROGENASE"/>
    <property type="match status" value="1"/>
</dbReference>
<feature type="domain" description="6-phosphogluconate dehydrogenase NADP-binding" evidence="1">
    <location>
        <begin position="5"/>
        <end position="167"/>
    </location>
</feature>
<dbReference type="Gene3D" id="1.10.1040.10">
    <property type="entry name" value="N-(1-d-carboxylethyl)-l-norvaline Dehydrogenase, domain 2"/>
    <property type="match status" value="2"/>
</dbReference>
<evidence type="ECO:0000259" key="1">
    <source>
        <dbReference type="Pfam" id="PF03446"/>
    </source>
</evidence>
<name>A0A2J6QSE9_HYAVF</name>
<accession>A0A2J6QSE9</accession>
<feature type="domain" description="3-hydroxyisobutyrate dehydrogenase-like NAD-binding" evidence="2">
    <location>
        <begin position="174"/>
        <end position="294"/>
    </location>
</feature>
<keyword evidence="4" id="KW-1185">Reference proteome</keyword>
<evidence type="ECO:0000313" key="4">
    <source>
        <dbReference type="Proteomes" id="UP000235786"/>
    </source>
</evidence>
<dbReference type="SUPFAM" id="SSF51735">
    <property type="entry name" value="NAD(P)-binding Rossmann-fold domains"/>
    <property type="match status" value="1"/>
</dbReference>
<organism evidence="3 4">
    <name type="scientific">Hyaloscypha variabilis (strain UAMH 11265 / GT02V1 / F)</name>
    <name type="common">Meliniomyces variabilis</name>
    <dbReference type="NCBI Taxonomy" id="1149755"/>
    <lineage>
        <taxon>Eukaryota</taxon>
        <taxon>Fungi</taxon>
        <taxon>Dikarya</taxon>
        <taxon>Ascomycota</taxon>
        <taxon>Pezizomycotina</taxon>
        <taxon>Leotiomycetes</taxon>
        <taxon>Helotiales</taxon>
        <taxon>Hyaloscyphaceae</taxon>
        <taxon>Hyaloscypha</taxon>
        <taxon>Hyaloscypha variabilis</taxon>
    </lineage>
</organism>
<dbReference type="InterPro" id="IPR006115">
    <property type="entry name" value="6PGDH_NADP-bd"/>
</dbReference>
<dbReference type="EMBL" id="KZ613976">
    <property type="protein sequence ID" value="PMD29198.1"/>
    <property type="molecule type" value="Genomic_DNA"/>
</dbReference>
<sequence>MGNSKVAFVGLGAMGWGMATHLLRSGFPVVGYDVFKPVVDRLVAEGGEAATSPRDAATKKNIETFVCMVATLKQANSVFFDRDTGVVNNLPKHTTILLCITASPEYVMDLRKQIDDFGRSDLGLIDCPVSGGANRAADGTLTILASGSSAALAAADSVLQCMSMNLHIIPGGIGSGSKVKLVHQIFVGVNIAVASEVIGLAMLAKLDIKEVYDEIMKGDGASWLFGQRVPHMWALDQPPYSSLAIITKDMAMVTAYGRAHRYPLPLSSIVEQIFLITNSAGWGTEDDCAVLRLYLLGRGNIRSGSLADVKPASTSSVTVKTIKDLLVGVHLAATAEIVSFAQILGISSQLLYEVIKDAAGTNKIFMLAYPQMQS</sequence>